<reference evidence="1" key="1">
    <citation type="submission" date="2018-02" db="EMBL/GenBank/DDBJ databases">
        <title>Rhizophora mucronata_Transcriptome.</title>
        <authorList>
            <person name="Meera S.P."/>
            <person name="Sreeshan A."/>
            <person name="Augustine A."/>
        </authorList>
    </citation>
    <scope>NUCLEOTIDE SEQUENCE</scope>
    <source>
        <tissue evidence="1">Leaf</tissue>
    </source>
</reference>
<dbReference type="AlphaFoldDB" id="A0A2P2MSE7"/>
<name>A0A2P2MSE7_RHIMU</name>
<sequence>MELNEKILGQESNQGILAGLDLIPCELVLVTGSPRIIYIDEPGILFPQYGLVKLHTFVVAPPLRLA</sequence>
<protein>
    <submittedName>
        <fullName evidence="1">Phospholipid-transporting ATPase 1 isoform X2</fullName>
    </submittedName>
</protein>
<dbReference type="EMBL" id="GGEC01052663">
    <property type="protein sequence ID" value="MBX33147.1"/>
    <property type="molecule type" value="Transcribed_RNA"/>
</dbReference>
<organism evidence="1">
    <name type="scientific">Rhizophora mucronata</name>
    <name type="common">Asiatic mangrove</name>
    <dbReference type="NCBI Taxonomy" id="61149"/>
    <lineage>
        <taxon>Eukaryota</taxon>
        <taxon>Viridiplantae</taxon>
        <taxon>Streptophyta</taxon>
        <taxon>Embryophyta</taxon>
        <taxon>Tracheophyta</taxon>
        <taxon>Spermatophyta</taxon>
        <taxon>Magnoliopsida</taxon>
        <taxon>eudicotyledons</taxon>
        <taxon>Gunneridae</taxon>
        <taxon>Pentapetalae</taxon>
        <taxon>rosids</taxon>
        <taxon>fabids</taxon>
        <taxon>Malpighiales</taxon>
        <taxon>Rhizophoraceae</taxon>
        <taxon>Rhizophora</taxon>
    </lineage>
</organism>
<accession>A0A2P2MSE7</accession>
<evidence type="ECO:0000313" key="1">
    <source>
        <dbReference type="EMBL" id="MBX33147.1"/>
    </source>
</evidence>
<proteinExistence type="predicted"/>